<evidence type="ECO:0000256" key="2">
    <source>
        <dbReference type="SAM" id="Phobius"/>
    </source>
</evidence>
<organism evidence="3 4">
    <name type="scientific">Kingella pumchi</name>
    <dbReference type="NCBI Taxonomy" id="2779506"/>
    <lineage>
        <taxon>Bacteria</taxon>
        <taxon>Pseudomonadati</taxon>
        <taxon>Pseudomonadota</taxon>
        <taxon>Betaproteobacteria</taxon>
        <taxon>Neisseriales</taxon>
        <taxon>Neisseriaceae</taxon>
        <taxon>Kingella</taxon>
    </lineage>
</organism>
<evidence type="ECO:0000256" key="1">
    <source>
        <dbReference type="SAM" id="MobiDB-lite"/>
    </source>
</evidence>
<dbReference type="Pfam" id="PF05449">
    <property type="entry name" value="Phage_holin_3_7"/>
    <property type="match status" value="1"/>
</dbReference>
<keyword evidence="2" id="KW-1133">Transmembrane helix</keyword>
<gene>
    <name evidence="3" type="ORF">MB824_03225</name>
</gene>
<dbReference type="Proteomes" id="UP001298424">
    <property type="component" value="Unassembled WGS sequence"/>
</dbReference>
<feature type="transmembrane region" description="Helical" evidence="2">
    <location>
        <begin position="59"/>
        <end position="78"/>
    </location>
</feature>
<evidence type="ECO:0000313" key="4">
    <source>
        <dbReference type="Proteomes" id="UP001298424"/>
    </source>
</evidence>
<keyword evidence="4" id="KW-1185">Reference proteome</keyword>
<dbReference type="RefSeq" id="WP_238745904.1">
    <property type="nucleotide sequence ID" value="NZ_JAKOOW010000009.1"/>
</dbReference>
<evidence type="ECO:0000313" key="3">
    <source>
        <dbReference type="EMBL" id="MCG6503507.1"/>
    </source>
</evidence>
<reference evidence="3 4" key="1">
    <citation type="submission" date="2022-02" db="EMBL/GenBank/DDBJ databases">
        <title>Genome sequence data of Kingella unionensis sp. nov. strain CICC 24913 (CCUG 75125).</title>
        <authorList>
            <person name="Xiao M."/>
        </authorList>
    </citation>
    <scope>NUCLEOTIDE SEQUENCE [LARGE SCALE GENOMIC DNA]</scope>
    <source>
        <strain evidence="3 4">CICC 24913</strain>
    </source>
</reference>
<feature type="transmembrane region" description="Helical" evidence="2">
    <location>
        <begin position="35"/>
        <end position="53"/>
    </location>
</feature>
<accession>A0ABS9NL30</accession>
<protein>
    <submittedName>
        <fullName evidence="3">Phage holin family protein</fullName>
    </submittedName>
</protein>
<feature type="region of interest" description="Disordered" evidence="1">
    <location>
        <begin position="81"/>
        <end position="115"/>
    </location>
</feature>
<keyword evidence="2" id="KW-0472">Membrane</keyword>
<feature type="transmembrane region" description="Helical" evidence="2">
    <location>
        <begin position="6"/>
        <end position="23"/>
    </location>
</feature>
<sequence length="115" mass="12390">MTPAQYTAVQVLSAAAALSVLFFDKRGRTHKPVIALTAYLIFVQMAALSIAAFARAEWLVDWLLILGLAVHTGNLLLARGNVGKIHPQPPKPAAPSTAPRTKPRIHPKPEHNKAA</sequence>
<dbReference type="InterPro" id="IPR008473">
    <property type="entry name" value="Phage_holin_3_7"/>
</dbReference>
<dbReference type="EMBL" id="JAKOOW010000009">
    <property type="protein sequence ID" value="MCG6503507.1"/>
    <property type="molecule type" value="Genomic_DNA"/>
</dbReference>
<proteinExistence type="predicted"/>
<keyword evidence="2" id="KW-0812">Transmembrane</keyword>
<name>A0ABS9NL30_9NEIS</name>
<comment type="caution">
    <text evidence="3">The sequence shown here is derived from an EMBL/GenBank/DDBJ whole genome shotgun (WGS) entry which is preliminary data.</text>
</comment>